<proteinExistence type="predicted"/>
<feature type="domain" description="GmrSD restriction endonucleases N-terminal" evidence="1">
    <location>
        <begin position="17"/>
        <end position="239"/>
    </location>
</feature>
<name>A0A562RLN6_9BURK</name>
<dbReference type="InterPro" id="IPR011089">
    <property type="entry name" value="GmrSD_C"/>
</dbReference>
<dbReference type="PANTHER" id="PTHR35149:SF2">
    <property type="entry name" value="DUF262 DOMAIN-CONTAINING PROTEIN"/>
    <property type="match status" value="1"/>
</dbReference>
<keyword evidence="4" id="KW-1185">Reference proteome</keyword>
<feature type="domain" description="GmrSD restriction endonucleases C-terminal" evidence="2">
    <location>
        <begin position="489"/>
        <end position="613"/>
    </location>
</feature>
<evidence type="ECO:0000259" key="1">
    <source>
        <dbReference type="Pfam" id="PF03235"/>
    </source>
</evidence>
<dbReference type="Pfam" id="PF07510">
    <property type="entry name" value="GmrSD_C"/>
    <property type="match status" value="1"/>
</dbReference>
<dbReference type="EMBL" id="VLLB01000001">
    <property type="protein sequence ID" value="TWI69957.1"/>
    <property type="molecule type" value="Genomic_DNA"/>
</dbReference>
<dbReference type="AlphaFoldDB" id="A0A562RLN6"/>
<accession>A0A562RLN6</accession>
<dbReference type="PANTHER" id="PTHR35149">
    <property type="entry name" value="SLL5132 PROTEIN"/>
    <property type="match status" value="1"/>
</dbReference>
<dbReference type="Proteomes" id="UP000318431">
    <property type="component" value="Unassembled WGS sequence"/>
</dbReference>
<evidence type="ECO:0000313" key="3">
    <source>
        <dbReference type="EMBL" id="TWI69957.1"/>
    </source>
</evidence>
<dbReference type="RefSeq" id="WP_145647669.1">
    <property type="nucleotide sequence ID" value="NZ_VLLB01000001.1"/>
</dbReference>
<evidence type="ECO:0000259" key="2">
    <source>
        <dbReference type="Pfam" id="PF07510"/>
    </source>
</evidence>
<comment type="caution">
    <text evidence="3">The sequence shown here is derived from an EMBL/GenBank/DDBJ whole genome shotgun (WGS) entry which is preliminary data.</text>
</comment>
<dbReference type="InterPro" id="IPR004919">
    <property type="entry name" value="GmrSD_N"/>
</dbReference>
<dbReference type="Pfam" id="PF03235">
    <property type="entry name" value="GmrSD_N"/>
    <property type="match status" value="1"/>
</dbReference>
<sequence length="632" mass="72272">MEISSDRRTVHQCLEQRFSLPSYQREYKWELKHFQELLQDILDAFFANYLPEHGRSAVAKYERYFLGTIITTPASDGQRTIVDGQQRITTLAIIVAYFARMAKQEPALGISDIASLLRRNVFGQNEFNISFDASRKQLFELLLESNDEDSEDETLDSLVDSIPNLDSGSRRLYELFCHTHNLIGKLEPTQVPFFVDYLTQCVVLFEISVPGEQDGHKVFVTMNDRGLKLSPIDLLKGYLLSSIPDDSENVAAHQTWKECLSKLTNIGSDEDSTFFKTWLRSQYGDSIRGKQKGAAPGDFEIIGDSYHRWVVDNREKLGLQSSDDFYNLLTTTLPLYVGHYTQIKNAEKKLVQSYPNVFYNGSRDLTLQSMLMLAAISPSDTQSEASKKIKLVSYFLDCFATHRLVKRQDNTYNNLRDPLFELSKQIRRKSTKELGEILNKKLLESTDNQPIKISEMKYHYHDASDILHALARVADYLENEFEATNKVGFESYVQRGKGNKTFDIEHVLSTNIASVKLDLGADWDFPNDTDYARDRNSLGALILLSRGRNRSLKDSPYSYKLGVYTSESILAQTLTSSFYSNNPKVSQKVEELELKLEAYGKFNLETLRKRNSAYDQIAEFIWNPSYLLASAS</sequence>
<protein>
    <submittedName>
        <fullName evidence="3">Uncharacterized protein DUF1524</fullName>
    </submittedName>
</protein>
<gene>
    <name evidence="3" type="ORF">IP91_01035</name>
</gene>
<dbReference type="OrthoDB" id="3654724at2"/>
<organism evidence="3 4">
    <name type="scientific">Pseudoduganella lurida</name>
    <dbReference type="NCBI Taxonomy" id="1036180"/>
    <lineage>
        <taxon>Bacteria</taxon>
        <taxon>Pseudomonadati</taxon>
        <taxon>Pseudomonadota</taxon>
        <taxon>Betaproteobacteria</taxon>
        <taxon>Burkholderiales</taxon>
        <taxon>Oxalobacteraceae</taxon>
        <taxon>Telluria group</taxon>
        <taxon>Pseudoduganella</taxon>
    </lineage>
</organism>
<reference evidence="3 4" key="1">
    <citation type="journal article" date="2015" name="Stand. Genomic Sci.">
        <title>Genomic Encyclopedia of Bacterial and Archaeal Type Strains, Phase III: the genomes of soil and plant-associated and newly described type strains.</title>
        <authorList>
            <person name="Whitman W.B."/>
            <person name="Woyke T."/>
            <person name="Klenk H.P."/>
            <person name="Zhou Y."/>
            <person name="Lilburn T.G."/>
            <person name="Beck B.J."/>
            <person name="De Vos P."/>
            <person name="Vandamme P."/>
            <person name="Eisen J.A."/>
            <person name="Garrity G."/>
            <person name="Hugenholtz P."/>
            <person name="Kyrpides N.C."/>
        </authorList>
    </citation>
    <scope>NUCLEOTIDE SEQUENCE [LARGE SCALE GENOMIC DNA]</scope>
    <source>
        <strain evidence="3 4">CGMCC 1.10822</strain>
    </source>
</reference>
<evidence type="ECO:0000313" key="4">
    <source>
        <dbReference type="Proteomes" id="UP000318431"/>
    </source>
</evidence>